<dbReference type="Pfam" id="PF08817">
    <property type="entry name" value="YukD"/>
    <property type="match status" value="1"/>
</dbReference>
<dbReference type="Proteomes" id="UP000192468">
    <property type="component" value="Unassembled WGS sequence"/>
</dbReference>
<organism evidence="1 2">
    <name type="scientific">Clostridium acidisoli DSM 12555</name>
    <dbReference type="NCBI Taxonomy" id="1121291"/>
    <lineage>
        <taxon>Bacteria</taxon>
        <taxon>Bacillati</taxon>
        <taxon>Bacillota</taxon>
        <taxon>Clostridia</taxon>
        <taxon>Eubacteriales</taxon>
        <taxon>Clostridiaceae</taxon>
        <taxon>Clostridium</taxon>
    </lineage>
</organism>
<dbReference type="InterPro" id="IPR029071">
    <property type="entry name" value="Ubiquitin-like_domsf"/>
</dbReference>
<sequence>MEKAIVTVGVDGTSIERDLEIPIDISVKEICAVLSKALNLEENKINITGYYLKAENPICFLKGNDILKKFNVSDGTKISLV</sequence>
<accession>A0A1W1XZP7</accession>
<dbReference type="InterPro" id="IPR024962">
    <property type="entry name" value="YukD-like"/>
</dbReference>
<evidence type="ECO:0000313" key="2">
    <source>
        <dbReference type="Proteomes" id="UP000192468"/>
    </source>
</evidence>
<dbReference type="OrthoDB" id="1912199at2"/>
<dbReference type="EMBL" id="FWXH01000034">
    <property type="protein sequence ID" value="SMC29011.1"/>
    <property type="molecule type" value="Genomic_DNA"/>
</dbReference>
<dbReference type="AlphaFoldDB" id="A0A1W1XZP7"/>
<gene>
    <name evidence="1" type="ORF">SAMN02745134_03758</name>
</gene>
<dbReference type="STRING" id="1121291.SAMN02745134_03758"/>
<name>A0A1W1XZP7_9CLOT</name>
<keyword evidence="2" id="KW-1185">Reference proteome</keyword>
<dbReference type="RefSeq" id="WP_084117734.1">
    <property type="nucleotide sequence ID" value="NZ_FWXH01000034.1"/>
</dbReference>
<dbReference type="Gene3D" id="3.10.20.90">
    <property type="entry name" value="Phosphatidylinositol 3-kinase Catalytic Subunit, Chain A, domain 1"/>
    <property type="match status" value="1"/>
</dbReference>
<proteinExistence type="predicted"/>
<dbReference type="SUPFAM" id="SSF54236">
    <property type="entry name" value="Ubiquitin-like"/>
    <property type="match status" value="1"/>
</dbReference>
<evidence type="ECO:0000313" key="1">
    <source>
        <dbReference type="EMBL" id="SMC29011.1"/>
    </source>
</evidence>
<reference evidence="1 2" key="1">
    <citation type="submission" date="2017-04" db="EMBL/GenBank/DDBJ databases">
        <authorList>
            <person name="Afonso C.L."/>
            <person name="Miller P.J."/>
            <person name="Scott M.A."/>
            <person name="Spackman E."/>
            <person name="Goraichik I."/>
            <person name="Dimitrov K.M."/>
            <person name="Suarez D.L."/>
            <person name="Swayne D.E."/>
        </authorList>
    </citation>
    <scope>NUCLEOTIDE SEQUENCE [LARGE SCALE GENOMIC DNA]</scope>
    <source>
        <strain evidence="1 2">DSM 12555</strain>
    </source>
</reference>
<protein>
    <submittedName>
        <fullName evidence="1">WXG100 protein secretion system (Wss), protein YukD</fullName>
    </submittedName>
</protein>